<evidence type="ECO:0000313" key="9">
    <source>
        <dbReference type="EMBL" id="CAK9264578.1"/>
    </source>
</evidence>
<keyword evidence="8" id="KW-0812">Transmembrane</keyword>
<dbReference type="InterPro" id="IPR002401">
    <property type="entry name" value="Cyt_P450_E_grp-I"/>
</dbReference>
<reference evidence="9" key="1">
    <citation type="submission" date="2024-02" db="EMBL/GenBank/DDBJ databases">
        <authorList>
            <consortium name="ELIXIR-Norway"/>
            <consortium name="Elixir Norway"/>
        </authorList>
    </citation>
    <scope>NUCLEOTIDE SEQUENCE</scope>
</reference>
<dbReference type="EMBL" id="OZ020111">
    <property type="protein sequence ID" value="CAK9264578.1"/>
    <property type="molecule type" value="Genomic_DNA"/>
</dbReference>
<name>A0ABP0WCL5_9BRYO</name>
<dbReference type="Gene3D" id="1.10.630.10">
    <property type="entry name" value="Cytochrome P450"/>
    <property type="match status" value="1"/>
</dbReference>
<keyword evidence="2 7" id="KW-0349">Heme</keyword>
<dbReference type="InterPro" id="IPR036396">
    <property type="entry name" value="Cyt_P450_sf"/>
</dbReference>
<dbReference type="PANTHER" id="PTHR24286:SF384">
    <property type="entry name" value="P450, PUTATIVE (EUROFUNG)-RELATED"/>
    <property type="match status" value="1"/>
</dbReference>
<keyword evidence="10" id="KW-1185">Reference proteome</keyword>
<protein>
    <recommendedName>
        <fullName evidence="11">Cytochrome P450</fullName>
    </recommendedName>
</protein>
<evidence type="ECO:0000313" key="10">
    <source>
        <dbReference type="Proteomes" id="UP001497444"/>
    </source>
</evidence>
<organism evidence="9 10">
    <name type="scientific">Sphagnum jensenii</name>
    <dbReference type="NCBI Taxonomy" id="128206"/>
    <lineage>
        <taxon>Eukaryota</taxon>
        <taxon>Viridiplantae</taxon>
        <taxon>Streptophyta</taxon>
        <taxon>Embryophyta</taxon>
        <taxon>Bryophyta</taxon>
        <taxon>Sphagnophytina</taxon>
        <taxon>Sphagnopsida</taxon>
        <taxon>Sphagnales</taxon>
        <taxon>Sphagnaceae</taxon>
        <taxon>Sphagnum</taxon>
    </lineage>
</organism>
<evidence type="ECO:0000256" key="3">
    <source>
        <dbReference type="ARBA" id="ARBA00022723"/>
    </source>
</evidence>
<dbReference type="SUPFAM" id="SSF48264">
    <property type="entry name" value="Cytochrome P450"/>
    <property type="match status" value="1"/>
</dbReference>
<evidence type="ECO:0000256" key="2">
    <source>
        <dbReference type="ARBA" id="ARBA00022617"/>
    </source>
</evidence>
<evidence type="ECO:0000256" key="5">
    <source>
        <dbReference type="ARBA" id="ARBA00023004"/>
    </source>
</evidence>
<dbReference type="InterPro" id="IPR017972">
    <property type="entry name" value="Cyt_P450_CS"/>
</dbReference>
<keyword evidence="6 7" id="KW-0503">Monooxygenase</keyword>
<evidence type="ECO:0008006" key="11">
    <source>
        <dbReference type="Google" id="ProtNLM"/>
    </source>
</evidence>
<feature type="transmembrane region" description="Helical" evidence="8">
    <location>
        <begin position="6"/>
        <end position="25"/>
    </location>
</feature>
<keyword evidence="5 7" id="KW-0408">Iron</keyword>
<comment type="similarity">
    <text evidence="1 7">Belongs to the cytochrome P450 family.</text>
</comment>
<evidence type="ECO:0000256" key="8">
    <source>
        <dbReference type="SAM" id="Phobius"/>
    </source>
</evidence>
<sequence length="481" mass="54828">MVSSKVSLAVAIAVVCGWLWYYVVLLRKSKGKSNKAPLPPGSFGLPILGETLEFLRLAQANKAGAEFVQPRVAKYGQVFKTHILFSPAVSVGAPEGNKFLFANENKLLVQSWPSPIKNLLGQHSMATKSGEEHKQTRRIFTSFFSPDGLQSFVPRMEKMAKAHFVQFWEGKDQIMAFTTMKQFAFALAVDIFFSLTDGPEFQSLEHDIEIFLQGVISSPIDFPGTVYRNAKLSRERICRLLDTIICQRRKDMEEGKVSSHHDFLSVLINKLDDQDQLTANQEIKDNILLLMFAGHDTTSSTLAGVLKYLFLNPQCLQEVIKEQKEIAITKAVGAPLNWDDTRKMKYTWQVIQECLRLQPPGEVGFKECIKEFEYEGFTIPKGWKIFWHLGRSHMSPQFFPNPERFDPNRFEGQGPPPFTYMPFGGGPRMCLGIEFARTEMVVFLHHLVLNYEWSMIDPNEVVYRNPLPVFQKGLPLKIHKK</sequence>
<keyword evidence="8" id="KW-0472">Membrane</keyword>
<keyword evidence="3 7" id="KW-0479">Metal-binding</keyword>
<dbReference type="InterPro" id="IPR001128">
    <property type="entry name" value="Cyt_P450"/>
</dbReference>
<keyword evidence="4 7" id="KW-0560">Oxidoreductase</keyword>
<evidence type="ECO:0000256" key="1">
    <source>
        <dbReference type="ARBA" id="ARBA00010617"/>
    </source>
</evidence>
<evidence type="ECO:0000256" key="7">
    <source>
        <dbReference type="RuleBase" id="RU000461"/>
    </source>
</evidence>
<keyword evidence="8" id="KW-1133">Transmembrane helix</keyword>
<dbReference type="PRINTS" id="PR00385">
    <property type="entry name" value="P450"/>
</dbReference>
<gene>
    <name evidence="9" type="ORF">CSSPJE1EN1_LOCUS10056</name>
</gene>
<evidence type="ECO:0000256" key="4">
    <source>
        <dbReference type="ARBA" id="ARBA00023002"/>
    </source>
</evidence>
<dbReference type="PRINTS" id="PR00463">
    <property type="entry name" value="EP450I"/>
</dbReference>
<evidence type="ECO:0000256" key="6">
    <source>
        <dbReference type="ARBA" id="ARBA00023033"/>
    </source>
</evidence>
<dbReference type="CDD" id="cd11043">
    <property type="entry name" value="CYP90-like"/>
    <property type="match status" value="1"/>
</dbReference>
<dbReference type="Proteomes" id="UP001497444">
    <property type="component" value="Chromosome 16"/>
</dbReference>
<accession>A0ABP0WCL5</accession>
<dbReference type="PANTHER" id="PTHR24286">
    <property type="entry name" value="CYTOCHROME P450 26"/>
    <property type="match status" value="1"/>
</dbReference>
<proteinExistence type="inferred from homology"/>
<dbReference type="PROSITE" id="PS00086">
    <property type="entry name" value="CYTOCHROME_P450"/>
    <property type="match status" value="1"/>
</dbReference>
<dbReference type="Pfam" id="PF00067">
    <property type="entry name" value="p450"/>
    <property type="match status" value="1"/>
</dbReference>